<dbReference type="AlphaFoldDB" id="U2NY96"/>
<proteinExistence type="predicted"/>
<reference evidence="1 2" key="1">
    <citation type="submission" date="2013-06" db="EMBL/GenBank/DDBJ databases">
        <authorList>
            <person name="Weinstock G."/>
            <person name="Sodergren E."/>
            <person name="Lobos E.A."/>
            <person name="Fulton L."/>
            <person name="Fulton R."/>
            <person name="Courtney L."/>
            <person name="Fronick C."/>
            <person name="O'Laughlin M."/>
            <person name="Godfrey J."/>
            <person name="Wilson R.M."/>
            <person name="Miner T."/>
            <person name="Farmer C."/>
            <person name="Delehaunty K."/>
            <person name="Cordes M."/>
            <person name="Minx P."/>
            <person name="Tomlinson C."/>
            <person name="Chen J."/>
            <person name="Wollam A."/>
            <person name="Pepin K.H."/>
            <person name="Bhonagiri V."/>
            <person name="Zhang X."/>
            <person name="Warren W."/>
            <person name="Mitreva M."/>
            <person name="Mardis E.R."/>
            <person name="Wilson R.K."/>
        </authorList>
    </citation>
    <scope>NUCLEOTIDE SEQUENCE [LARGE SCALE GENOMIC DNA]</scope>
    <source>
        <strain evidence="1 2">ATCC 29099</strain>
    </source>
</reference>
<evidence type="ECO:0000313" key="1">
    <source>
        <dbReference type="EMBL" id="ERK43070.1"/>
    </source>
</evidence>
<dbReference type="EMBL" id="AWVJ01000161">
    <property type="protein sequence ID" value="ERK43070.1"/>
    <property type="molecule type" value="Genomic_DNA"/>
</dbReference>
<dbReference type="HOGENOM" id="CLU_3117988_0_0_9"/>
<organism evidence="1 2">
    <name type="scientific">Eubacterium ramulus ATCC 29099</name>
    <dbReference type="NCBI Taxonomy" id="1256908"/>
    <lineage>
        <taxon>Bacteria</taxon>
        <taxon>Bacillati</taxon>
        <taxon>Bacillota</taxon>
        <taxon>Clostridia</taxon>
        <taxon>Eubacteriales</taxon>
        <taxon>Eubacteriaceae</taxon>
        <taxon>Eubacterium</taxon>
    </lineage>
</organism>
<evidence type="ECO:0000313" key="2">
    <source>
        <dbReference type="Proteomes" id="UP000016608"/>
    </source>
</evidence>
<name>U2NY96_EUBRA</name>
<accession>U2NY96</accession>
<comment type="caution">
    <text evidence="1">The sequence shown here is derived from an EMBL/GenBank/DDBJ whole genome shotgun (WGS) entry which is preliminary data.</text>
</comment>
<sequence>MTKLSNRDVIRLFMTKLLFYLFAGHFDTHAAAASLSYGQVGKKMSLLFIT</sequence>
<protein>
    <submittedName>
        <fullName evidence="1">Uncharacterized protein</fullName>
    </submittedName>
</protein>
<dbReference type="Proteomes" id="UP000016608">
    <property type="component" value="Unassembled WGS sequence"/>
</dbReference>
<keyword evidence="2" id="KW-1185">Reference proteome</keyword>
<gene>
    <name evidence="1" type="ORF">HMPREF0373_02591</name>
</gene>